<dbReference type="Proteomes" id="UP000218554">
    <property type="component" value="Chromosome"/>
</dbReference>
<dbReference type="SMART" id="SM01040">
    <property type="entry name" value="Bro-N"/>
    <property type="match status" value="1"/>
</dbReference>
<reference evidence="3" key="1">
    <citation type="submission" date="2015-05" db="EMBL/GenBank/DDBJ databases">
        <title>Draft genome sequencing of a biphenyl-degrading bacterium, Pseudomonas balearica KF707 (=NBRC110670).</title>
        <authorList>
            <person name="Kimura N."/>
            <person name="Hirose J."/>
            <person name="Watanabe T."/>
            <person name="Suenaga H."/>
            <person name="Fujihara H."/>
            <person name="Noguchi M."/>
            <person name="Hashimoto M."/>
            <person name="Shimodaira J."/>
            <person name="Tsuchikane K."/>
            <person name="Hosoyama A."/>
            <person name="Yamazoe A."/>
            <person name="Fujita N."/>
            <person name="Furukawa K."/>
        </authorList>
    </citation>
    <scope>NUCLEOTIDE SEQUENCE [LARGE SCALE GENOMIC DNA]</scope>
    <source>
        <strain evidence="3">DSM 10086 / NBRC 110670 / KF707</strain>
    </source>
</reference>
<name>A0AAD1BYU9_METFU</name>
<keyword evidence="3" id="KW-1185">Reference proteome</keyword>
<sequence>MSLPVLFEFEALPVRVMTEEDGEHWFCAKDVCEVLGYNNTSQTVEDHCREAGVSKRYTSSGGQRRELAFINEGNLYRLIIKSRKEEAKRFESWVCDEVLPALRKAGSYQTGNRSAEAARIANHRLRLSLGKELFHTRDPELRNLIHQQLADVSDALGLPTPDIDSIGRSAPKAPDVLKAFWEALAFLDGKGVDYNHAKAPDVLAVNLPELTRLLAQHGHSLIFDTPLRHALWQSQNPRCLRKNHPVDSRIAGKSIRCWLFEWPRIF</sequence>
<dbReference type="Pfam" id="PF02498">
    <property type="entry name" value="Bro-N"/>
    <property type="match status" value="1"/>
</dbReference>
<dbReference type="InterPro" id="IPR003497">
    <property type="entry name" value="BRO_N_domain"/>
</dbReference>
<dbReference type="PROSITE" id="PS51750">
    <property type="entry name" value="BRO_N"/>
    <property type="match status" value="1"/>
</dbReference>
<feature type="domain" description="Bro-N" evidence="1">
    <location>
        <begin position="1"/>
        <end position="106"/>
    </location>
</feature>
<dbReference type="RefSeq" id="WP_004421765.1">
    <property type="nucleotide sequence ID" value="NZ_AJMR01000170.1"/>
</dbReference>
<proteinExistence type="predicted"/>
<dbReference type="PANTHER" id="PTHR36180">
    <property type="entry name" value="DNA-BINDING PROTEIN-RELATED-RELATED"/>
    <property type="match status" value="1"/>
</dbReference>
<dbReference type="KEGG" id="pfuw:KF707C_27160"/>
<dbReference type="EMBL" id="AP014862">
    <property type="protein sequence ID" value="BAU74404.1"/>
    <property type="molecule type" value="Genomic_DNA"/>
</dbReference>
<evidence type="ECO:0000313" key="3">
    <source>
        <dbReference type="Proteomes" id="UP000218554"/>
    </source>
</evidence>
<protein>
    <submittedName>
        <fullName evidence="2">Phage antirepressor protein</fullName>
    </submittedName>
</protein>
<dbReference type="AlphaFoldDB" id="A0AAD1BYU9"/>
<dbReference type="PANTHER" id="PTHR36180:SF2">
    <property type="entry name" value="BRO FAMILY PROTEIN"/>
    <property type="match status" value="1"/>
</dbReference>
<evidence type="ECO:0000259" key="1">
    <source>
        <dbReference type="PROSITE" id="PS51750"/>
    </source>
</evidence>
<organism evidence="2 3">
    <name type="scientific">Metapseudomonas furukawaii</name>
    <name type="common">Pseudomonas furukawaii</name>
    <dbReference type="NCBI Taxonomy" id="1149133"/>
    <lineage>
        <taxon>Bacteria</taxon>
        <taxon>Pseudomonadati</taxon>
        <taxon>Pseudomonadota</taxon>
        <taxon>Gammaproteobacteria</taxon>
        <taxon>Pseudomonadales</taxon>
        <taxon>Pseudomonadaceae</taxon>
        <taxon>Metapseudomonas</taxon>
    </lineage>
</organism>
<reference evidence="2 3" key="2">
    <citation type="journal article" date="2017" name="Int. J. Syst. Evol. Microbiol.">
        <title>Pseudomonas furukawaii sp. nov., a polychlorinated biphenyl-degrading bacterium isolated from biphenyl-contaminated soil in Japan.</title>
        <authorList>
            <person name="Kimura N."/>
            <person name="Watanabe T."/>
            <person name="Suenaga H."/>
            <person name="Fujihara H."/>
            <person name="Futagami T."/>
            <person name="Goto M."/>
            <person name="Hanada S."/>
            <person name="Hirose J."/>
        </authorList>
    </citation>
    <scope>NUCLEOTIDE SEQUENCE [LARGE SCALE GENOMIC DNA]</scope>
    <source>
        <strain evidence="3">DSM 10086 / NBRC 110670 / KF707</strain>
    </source>
</reference>
<gene>
    <name evidence="2" type="ORF">KF707C_27160</name>
</gene>
<accession>A0AAD1BYU9</accession>
<evidence type="ECO:0000313" key="2">
    <source>
        <dbReference type="EMBL" id="BAU74404.1"/>
    </source>
</evidence>